<gene>
    <name evidence="1" type="ORF">M9H77_18530</name>
</gene>
<dbReference type="EMBL" id="CM044704">
    <property type="protein sequence ID" value="KAI5668677.1"/>
    <property type="molecule type" value="Genomic_DNA"/>
</dbReference>
<organism evidence="1 2">
    <name type="scientific">Catharanthus roseus</name>
    <name type="common">Madagascar periwinkle</name>
    <name type="synonym">Vinca rosea</name>
    <dbReference type="NCBI Taxonomy" id="4058"/>
    <lineage>
        <taxon>Eukaryota</taxon>
        <taxon>Viridiplantae</taxon>
        <taxon>Streptophyta</taxon>
        <taxon>Embryophyta</taxon>
        <taxon>Tracheophyta</taxon>
        <taxon>Spermatophyta</taxon>
        <taxon>Magnoliopsida</taxon>
        <taxon>eudicotyledons</taxon>
        <taxon>Gunneridae</taxon>
        <taxon>Pentapetalae</taxon>
        <taxon>asterids</taxon>
        <taxon>lamiids</taxon>
        <taxon>Gentianales</taxon>
        <taxon>Apocynaceae</taxon>
        <taxon>Rauvolfioideae</taxon>
        <taxon>Vinceae</taxon>
        <taxon>Catharanthinae</taxon>
        <taxon>Catharanthus</taxon>
    </lineage>
</organism>
<accession>A0ACC0B7V9</accession>
<evidence type="ECO:0000313" key="1">
    <source>
        <dbReference type="EMBL" id="KAI5668677.1"/>
    </source>
</evidence>
<reference evidence="2" key="1">
    <citation type="journal article" date="2023" name="Nat. Plants">
        <title>Single-cell RNA sequencing provides a high-resolution roadmap for understanding the multicellular compartmentation of specialized metabolism.</title>
        <authorList>
            <person name="Sun S."/>
            <person name="Shen X."/>
            <person name="Li Y."/>
            <person name="Li Y."/>
            <person name="Wang S."/>
            <person name="Li R."/>
            <person name="Zhang H."/>
            <person name="Shen G."/>
            <person name="Guo B."/>
            <person name="Wei J."/>
            <person name="Xu J."/>
            <person name="St-Pierre B."/>
            <person name="Chen S."/>
            <person name="Sun C."/>
        </authorList>
    </citation>
    <scope>NUCLEOTIDE SEQUENCE [LARGE SCALE GENOMIC DNA]</scope>
</reference>
<name>A0ACC0B7V9_CATRO</name>
<evidence type="ECO:0000313" key="2">
    <source>
        <dbReference type="Proteomes" id="UP001060085"/>
    </source>
</evidence>
<keyword evidence="2" id="KW-1185">Reference proteome</keyword>
<comment type="caution">
    <text evidence="1">The sequence shown here is derived from an EMBL/GenBank/DDBJ whole genome shotgun (WGS) entry which is preliminary data.</text>
</comment>
<dbReference type="Proteomes" id="UP001060085">
    <property type="component" value="Linkage Group LG04"/>
</dbReference>
<protein>
    <submittedName>
        <fullName evidence="1">Uncharacterized protein</fullName>
    </submittedName>
</protein>
<proteinExistence type="predicted"/>
<sequence>MFNIAVIEICNQYSLVRTMVRSEEDAFKLYNDYEFKLEFNVQGKKCDKAKVDKCYSKVDLCTDCNAMIEFHLNDKGGWTMSKHKFSHNHELYLTNQRHLLRSQRAVTKNHVRDLQGLKDSEVSIAVGLRVLKKQVEERSSVRLLVRSSSPEVFYQLKGVRQLTINRNIEDFRCNQGWVEMKVNKKDIGVSENEGAFSIIKDPIGSRAIGERNVRKKSIAEIMCNQTKGRRKNALMCVSRIKMVVVYEQ</sequence>